<comment type="similarity">
    <text evidence="1">Belongs to the EcnA/EcnB lipoprotein family.</text>
</comment>
<dbReference type="PROSITE" id="PS51257">
    <property type="entry name" value="PROKAR_LIPOPROTEIN"/>
    <property type="match status" value="1"/>
</dbReference>
<accession>A0A851GD50</accession>
<keyword evidence="6 8" id="KW-0449">Lipoprotein</keyword>
<proteinExistence type="inferred from homology"/>
<organism evidence="8 9">
    <name type="scientific">Oceaniferula marina</name>
    <dbReference type="NCBI Taxonomy" id="2748318"/>
    <lineage>
        <taxon>Bacteria</taxon>
        <taxon>Pseudomonadati</taxon>
        <taxon>Verrucomicrobiota</taxon>
        <taxon>Verrucomicrobiia</taxon>
        <taxon>Verrucomicrobiales</taxon>
        <taxon>Verrucomicrobiaceae</taxon>
        <taxon>Oceaniferula</taxon>
    </lineage>
</organism>
<evidence type="ECO:0000256" key="4">
    <source>
        <dbReference type="ARBA" id="ARBA00023136"/>
    </source>
</evidence>
<name>A0A851GD50_9BACT</name>
<keyword evidence="5" id="KW-0564">Palmitate</keyword>
<keyword evidence="2" id="KW-1003">Cell membrane</keyword>
<feature type="signal peptide" evidence="7">
    <location>
        <begin position="1"/>
        <end position="26"/>
    </location>
</feature>
<evidence type="ECO:0000256" key="1">
    <source>
        <dbReference type="ARBA" id="ARBA00010296"/>
    </source>
</evidence>
<feature type="chain" id="PRO_5032837849" evidence="7">
    <location>
        <begin position="27"/>
        <end position="45"/>
    </location>
</feature>
<evidence type="ECO:0000256" key="6">
    <source>
        <dbReference type="ARBA" id="ARBA00023288"/>
    </source>
</evidence>
<dbReference type="EMBL" id="JACBAZ010000002">
    <property type="protein sequence ID" value="NWK55346.1"/>
    <property type="molecule type" value="Genomic_DNA"/>
</dbReference>
<keyword evidence="9" id="KW-1185">Reference proteome</keyword>
<evidence type="ECO:0000256" key="7">
    <source>
        <dbReference type="SAM" id="SignalP"/>
    </source>
</evidence>
<dbReference type="RefSeq" id="WP_178931866.1">
    <property type="nucleotide sequence ID" value="NZ_JACBAZ010000002.1"/>
</dbReference>
<reference evidence="8 9" key="1">
    <citation type="submission" date="2020-07" db="EMBL/GenBank/DDBJ databases">
        <title>Roseicoccus Jingziensis gen. nov., sp. nov., isolated from coastal seawater.</title>
        <authorList>
            <person name="Feng X."/>
        </authorList>
    </citation>
    <scope>NUCLEOTIDE SEQUENCE [LARGE SCALE GENOMIC DNA]</scope>
    <source>
        <strain evidence="8 9">N1E253</strain>
    </source>
</reference>
<evidence type="ECO:0000313" key="8">
    <source>
        <dbReference type="EMBL" id="NWK55346.1"/>
    </source>
</evidence>
<dbReference type="Proteomes" id="UP000557872">
    <property type="component" value="Unassembled WGS sequence"/>
</dbReference>
<sequence length="45" mass="4447">MKKSTSILLALLGLSALALSSCNTIAGAGQDIQKAGNAISNSASR</sequence>
<dbReference type="GO" id="GO:0009636">
    <property type="term" value="P:response to toxic substance"/>
    <property type="evidence" value="ECO:0007669"/>
    <property type="project" value="InterPro"/>
</dbReference>
<evidence type="ECO:0000256" key="2">
    <source>
        <dbReference type="ARBA" id="ARBA00022475"/>
    </source>
</evidence>
<keyword evidence="4" id="KW-0472">Membrane</keyword>
<protein>
    <submittedName>
        <fullName evidence="8">Entericidin A/B family lipoprotein</fullName>
    </submittedName>
</protein>
<dbReference type="GO" id="GO:0016020">
    <property type="term" value="C:membrane"/>
    <property type="evidence" value="ECO:0007669"/>
    <property type="project" value="InterPro"/>
</dbReference>
<dbReference type="Pfam" id="PF08085">
    <property type="entry name" value="Entericidin"/>
    <property type="match status" value="1"/>
</dbReference>
<evidence type="ECO:0000256" key="3">
    <source>
        <dbReference type="ARBA" id="ARBA00022729"/>
    </source>
</evidence>
<gene>
    <name evidence="8" type="ORF">HW115_06970</name>
</gene>
<dbReference type="AlphaFoldDB" id="A0A851GD50"/>
<dbReference type="InterPro" id="IPR012556">
    <property type="entry name" value="Entericidin"/>
</dbReference>
<comment type="caution">
    <text evidence="8">The sequence shown here is derived from an EMBL/GenBank/DDBJ whole genome shotgun (WGS) entry which is preliminary data.</text>
</comment>
<evidence type="ECO:0000313" key="9">
    <source>
        <dbReference type="Proteomes" id="UP000557872"/>
    </source>
</evidence>
<keyword evidence="3 7" id="KW-0732">Signal</keyword>
<evidence type="ECO:0000256" key="5">
    <source>
        <dbReference type="ARBA" id="ARBA00023139"/>
    </source>
</evidence>